<proteinExistence type="predicted"/>
<feature type="compositionally biased region" description="Acidic residues" evidence="1">
    <location>
        <begin position="168"/>
        <end position="178"/>
    </location>
</feature>
<gene>
    <name evidence="2" type="ORF">SCF082_LOCUS6893</name>
</gene>
<organism evidence="2 3">
    <name type="scientific">Durusdinium trenchii</name>
    <dbReference type="NCBI Taxonomy" id="1381693"/>
    <lineage>
        <taxon>Eukaryota</taxon>
        <taxon>Sar</taxon>
        <taxon>Alveolata</taxon>
        <taxon>Dinophyceae</taxon>
        <taxon>Suessiales</taxon>
        <taxon>Symbiodiniaceae</taxon>
        <taxon>Durusdinium</taxon>
    </lineage>
</organism>
<evidence type="ECO:0000313" key="3">
    <source>
        <dbReference type="Proteomes" id="UP001642464"/>
    </source>
</evidence>
<reference evidence="2 3" key="1">
    <citation type="submission" date="2024-02" db="EMBL/GenBank/DDBJ databases">
        <authorList>
            <person name="Chen Y."/>
            <person name="Shah S."/>
            <person name="Dougan E. K."/>
            <person name="Thang M."/>
            <person name="Chan C."/>
        </authorList>
    </citation>
    <scope>NUCLEOTIDE SEQUENCE [LARGE SCALE GENOMIC DNA]</scope>
</reference>
<evidence type="ECO:0000313" key="2">
    <source>
        <dbReference type="EMBL" id="CAK9001371.1"/>
    </source>
</evidence>
<accession>A0ABP0IFH8</accession>
<name>A0ABP0IFH8_9DINO</name>
<feature type="region of interest" description="Disordered" evidence="1">
    <location>
        <begin position="155"/>
        <end position="185"/>
    </location>
</feature>
<protein>
    <submittedName>
        <fullName evidence="2">Uncharacterized protein</fullName>
    </submittedName>
</protein>
<dbReference type="EMBL" id="CAXAMM010003813">
    <property type="protein sequence ID" value="CAK9001371.1"/>
    <property type="molecule type" value="Genomic_DNA"/>
</dbReference>
<feature type="non-terminal residue" evidence="2">
    <location>
        <position position="261"/>
    </location>
</feature>
<sequence length="261" mass="28840">MSAETSAEQTETEMWKDEPMSMLLKIQDQLTSLRSLVELQEQMREVQGGLQSLRSAVAAQGNQLQQVQALMKASHVTSVDALAAPDSEPPMLPGEIVMEMSPKLLHHKKSATIQSRSPGLGGGIAALNKPRIMSMDQIEAHTAHVLLAPKALTLSRSAQSSKSRHEDEELEDFGEEPNDQPVRTFTSRQLTTNPNIVLQSCRRMSLDDLRTNHDAILAATTAQHTITRQSGFLVATDSRRSVLPRVANFWLTVLGIWDLEQ</sequence>
<evidence type="ECO:0000256" key="1">
    <source>
        <dbReference type="SAM" id="MobiDB-lite"/>
    </source>
</evidence>
<comment type="caution">
    <text evidence="2">The sequence shown here is derived from an EMBL/GenBank/DDBJ whole genome shotgun (WGS) entry which is preliminary data.</text>
</comment>
<dbReference type="Proteomes" id="UP001642464">
    <property type="component" value="Unassembled WGS sequence"/>
</dbReference>
<keyword evidence="3" id="KW-1185">Reference proteome</keyword>